<name>A0A6N3B5F5_STROR</name>
<evidence type="ECO:0000313" key="1">
    <source>
        <dbReference type="EMBL" id="VYT97668.1"/>
    </source>
</evidence>
<proteinExistence type="predicted"/>
<dbReference type="Pfam" id="PF15428">
    <property type="entry name" value="Imm26"/>
    <property type="match status" value="1"/>
</dbReference>
<dbReference type="EMBL" id="CACRUL010000012">
    <property type="protein sequence ID" value="VYT97668.1"/>
    <property type="molecule type" value="Genomic_DNA"/>
</dbReference>
<organism evidence="1">
    <name type="scientific">Streptococcus oralis</name>
    <dbReference type="NCBI Taxonomy" id="1303"/>
    <lineage>
        <taxon>Bacteria</taxon>
        <taxon>Bacillati</taxon>
        <taxon>Bacillota</taxon>
        <taxon>Bacilli</taxon>
        <taxon>Lactobacillales</taxon>
        <taxon>Streptococcaceae</taxon>
        <taxon>Streptococcus</taxon>
    </lineage>
</organism>
<sequence length="192" mass="22696">MNSLKFLGWDKKPKTLYRYIKEGDIFAFQIKTDLFGFGRIIAKNPLGVSAEIFDIFQPNPDDLFKNYDYDKLSILFITILDAHSLFQAKLDTEWRIIAKDTNYNNPYINTYTSINPIMKIMHNPDFSKKMEVTKEEAISEIKQFPWKDEFPHHHYHILELLIKCKPELFTLPLLNFMGFEKFISDTLSKSKK</sequence>
<dbReference type="RefSeq" id="WP_156676650.1">
    <property type="nucleotide sequence ID" value="NZ_CACRUL010000012.1"/>
</dbReference>
<dbReference type="InterPro" id="IPR029278">
    <property type="entry name" value="Imm26"/>
</dbReference>
<gene>
    <name evidence="1" type="ORF">SRLFYP117_00712</name>
</gene>
<reference evidence="1" key="1">
    <citation type="submission" date="2019-11" db="EMBL/GenBank/DDBJ databases">
        <authorList>
            <person name="Feng L."/>
        </authorList>
    </citation>
    <scope>NUCLEOTIDE SEQUENCE</scope>
    <source>
        <strain evidence="1">SrubneriLFYP117</strain>
    </source>
</reference>
<accession>A0A6N3B5F5</accession>
<dbReference type="AlphaFoldDB" id="A0A6N3B5F5"/>
<protein>
    <submittedName>
        <fullName evidence="1">Uncharacterized protein</fullName>
    </submittedName>
</protein>